<dbReference type="Proteomes" id="UP001627154">
    <property type="component" value="Unassembled WGS sequence"/>
</dbReference>
<name>A0ABD2XDC8_9HYME</name>
<dbReference type="PANTHER" id="PTHR24118">
    <property type="entry name" value="POTE ANKYRIN DOMAIN"/>
    <property type="match status" value="1"/>
</dbReference>
<proteinExistence type="predicted"/>
<dbReference type="Pfam" id="PF13637">
    <property type="entry name" value="Ank_4"/>
    <property type="match status" value="1"/>
</dbReference>
<sequence>MSEKRGFVVSTPLNDAVESGNLELMKSLLQNGADPNAIDDEGTAPLNLICNQLELNDLHLSMMQQLLKFNADVNINKNLENNSPMIQLFNGKRKGKLRYEALKLLLENNADVMQVNRWGNTVLNIILYQKEYTNTVELIKLLMKHSVDVKTLHNTRYYPLTLAINFPSTEVAEFLLKNGADPNRINNCNDETLLFRICNKESLNYMDFKMVQLLIQYKADVNLQAPILALFRCKYFTDQTDVSLRKKILKLFLENNADALAACEYQGSIPRMILGRMKYNDTIEIIKLLWKYGLDVNTKHKHDFTLLHYAAHMGIGEEMSFFLQHEANPNTVDVNGNTPLNAMCDKYHIEGKDLQAFQYLLRYQVDVNIQNDKGNTPIISLFHRISEYQLRYEVLKLLLKKNANVAHLNNKGKTVLHVIIQTTEKRKDFFDDVDLGYRLNIEEIYRCMELIMQHGLDINVQDRNGFSLLNEAISYCNLDLVKFLFKHGSKVTTAQFQGGYFQCQNNVLPDLWMTQKIFAIIDILENEGFQIKNNHYLSVMKFLVGYYVPIKSLRLKDALKSGSTYVILNYIKSKDLSNPELDMIYNYLYLAKYRMVYMDQKTYHNLQSSVESLDSRDHTHDSVKIKENIEKYIKDAKKVIIVNKTSLLEILASSPDKMYLLLKNCDYQSVVNSQHFYQTFNGISSILQGHINKSLVRGFAKNVSLNPMRHLTKGLPHLCCEYIIEHLNDNELCCMYESLNL</sequence>
<protein>
    <submittedName>
        <fullName evidence="2">Uncharacterized protein</fullName>
    </submittedName>
</protein>
<dbReference type="PANTHER" id="PTHR24118:SF100">
    <property type="entry name" value="FYVE-TYPE DOMAIN-CONTAINING PROTEIN"/>
    <property type="match status" value="1"/>
</dbReference>
<dbReference type="Pfam" id="PF00023">
    <property type="entry name" value="Ank"/>
    <property type="match status" value="1"/>
</dbReference>
<evidence type="ECO:0000313" key="2">
    <source>
        <dbReference type="EMBL" id="KAL3403262.1"/>
    </source>
</evidence>
<gene>
    <name evidence="2" type="ORF">TKK_003867</name>
</gene>
<feature type="repeat" description="ANK" evidence="1">
    <location>
        <begin position="155"/>
        <end position="187"/>
    </location>
</feature>
<evidence type="ECO:0000313" key="3">
    <source>
        <dbReference type="Proteomes" id="UP001627154"/>
    </source>
</evidence>
<dbReference type="PROSITE" id="PS50088">
    <property type="entry name" value="ANK_REPEAT"/>
    <property type="match status" value="2"/>
</dbReference>
<keyword evidence="1" id="KW-0040">ANK repeat</keyword>
<dbReference type="InterPro" id="IPR002110">
    <property type="entry name" value="Ankyrin_rpt"/>
</dbReference>
<dbReference type="AlphaFoldDB" id="A0ABD2XDC8"/>
<evidence type="ECO:0000256" key="1">
    <source>
        <dbReference type="PROSITE-ProRule" id="PRU00023"/>
    </source>
</evidence>
<dbReference type="Pfam" id="PF12796">
    <property type="entry name" value="Ank_2"/>
    <property type="match status" value="2"/>
</dbReference>
<keyword evidence="3" id="KW-1185">Reference proteome</keyword>
<dbReference type="SMART" id="SM00248">
    <property type="entry name" value="ANK"/>
    <property type="match status" value="11"/>
</dbReference>
<dbReference type="SUPFAM" id="SSF48403">
    <property type="entry name" value="Ankyrin repeat"/>
    <property type="match status" value="2"/>
</dbReference>
<dbReference type="Gene3D" id="1.25.40.20">
    <property type="entry name" value="Ankyrin repeat-containing domain"/>
    <property type="match status" value="2"/>
</dbReference>
<accession>A0ABD2XDC8</accession>
<reference evidence="2 3" key="1">
    <citation type="journal article" date="2024" name="bioRxiv">
        <title>A reference genome for Trichogramma kaykai: A tiny desert-dwelling parasitoid wasp with competing sex-ratio distorters.</title>
        <authorList>
            <person name="Culotta J."/>
            <person name="Lindsey A.R."/>
        </authorList>
    </citation>
    <scope>NUCLEOTIDE SEQUENCE [LARGE SCALE GENOMIC DNA]</scope>
    <source>
        <strain evidence="2 3">KSX58</strain>
    </source>
</reference>
<dbReference type="InterPro" id="IPR036770">
    <property type="entry name" value="Ankyrin_rpt-contain_sf"/>
</dbReference>
<organism evidence="2 3">
    <name type="scientific">Trichogramma kaykai</name>
    <dbReference type="NCBI Taxonomy" id="54128"/>
    <lineage>
        <taxon>Eukaryota</taxon>
        <taxon>Metazoa</taxon>
        <taxon>Ecdysozoa</taxon>
        <taxon>Arthropoda</taxon>
        <taxon>Hexapoda</taxon>
        <taxon>Insecta</taxon>
        <taxon>Pterygota</taxon>
        <taxon>Neoptera</taxon>
        <taxon>Endopterygota</taxon>
        <taxon>Hymenoptera</taxon>
        <taxon>Apocrita</taxon>
        <taxon>Proctotrupomorpha</taxon>
        <taxon>Chalcidoidea</taxon>
        <taxon>Trichogrammatidae</taxon>
        <taxon>Trichogramma</taxon>
    </lineage>
</organism>
<dbReference type="EMBL" id="JBJJXI010000031">
    <property type="protein sequence ID" value="KAL3403262.1"/>
    <property type="molecule type" value="Genomic_DNA"/>
</dbReference>
<comment type="caution">
    <text evidence="2">The sequence shown here is derived from an EMBL/GenBank/DDBJ whole genome shotgun (WGS) entry which is preliminary data.</text>
</comment>
<feature type="repeat" description="ANK" evidence="1">
    <location>
        <begin position="11"/>
        <end position="40"/>
    </location>
</feature>
<dbReference type="PROSITE" id="PS50297">
    <property type="entry name" value="ANK_REP_REGION"/>
    <property type="match status" value="1"/>
</dbReference>